<name>A0AAD5PYS7_9CRUS</name>
<dbReference type="Proteomes" id="UP000820818">
    <property type="component" value="Linkage Group LG2"/>
</dbReference>
<comment type="similarity">
    <text evidence="2">Belongs to the NOP5/NOP56 family.</text>
</comment>
<proteinExistence type="inferred from homology"/>
<dbReference type="Gene3D" id="1.10.246.90">
    <property type="entry name" value="Nop domain"/>
    <property type="match status" value="1"/>
</dbReference>
<evidence type="ECO:0000259" key="10">
    <source>
        <dbReference type="PROSITE" id="PS51358"/>
    </source>
</evidence>
<dbReference type="Gene3D" id="1.10.287.4070">
    <property type="match status" value="1"/>
</dbReference>
<dbReference type="PANTHER" id="PTHR10894:SF0">
    <property type="entry name" value="NUCLEOLAR PROTEIN 56"/>
    <property type="match status" value="1"/>
</dbReference>
<dbReference type="InterPro" id="IPR036070">
    <property type="entry name" value="Nop_dom_sf"/>
</dbReference>
<dbReference type="SUPFAM" id="SSF89124">
    <property type="entry name" value="Nop domain"/>
    <property type="match status" value="1"/>
</dbReference>
<dbReference type="InterPro" id="IPR012976">
    <property type="entry name" value="NOSIC"/>
</dbReference>
<evidence type="ECO:0000256" key="1">
    <source>
        <dbReference type="ARBA" id="ARBA00004604"/>
    </source>
</evidence>
<dbReference type="Pfam" id="PF08156">
    <property type="entry name" value="NOP5NT"/>
    <property type="match status" value="1"/>
</dbReference>
<keyword evidence="12" id="KW-1185">Reference proteome</keyword>
<evidence type="ECO:0000256" key="2">
    <source>
        <dbReference type="ARBA" id="ARBA00009211"/>
    </source>
</evidence>
<evidence type="ECO:0000256" key="3">
    <source>
        <dbReference type="ARBA" id="ARBA00022517"/>
    </source>
</evidence>
<feature type="compositionally biased region" description="Basic residues" evidence="9">
    <location>
        <begin position="557"/>
        <end position="566"/>
    </location>
</feature>
<evidence type="ECO:0000256" key="8">
    <source>
        <dbReference type="ARBA" id="ARBA00064370"/>
    </source>
</evidence>
<dbReference type="EMBL" id="WJBH02000002">
    <property type="protein sequence ID" value="KAI9562708.1"/>
    <property type="molecule type" value="Genomic_DNA"/>
</dbReference>
<evidence type="ECO:0000256" key="9">
    <source>
        <dbReference type="SAM" id="MobiDB-lite"/>
    </source>
</evidence>
<evidence type="ECO:0000313" key="12">
    <source>
        <dbReference type="Proteomes" id="UP000820818"/>
    </source>
</evidence>
<sequence>MAQMYVLFEHAAGYALFRVREFEDVGSFLPQVEQSVTDLSRFNGVVKLVAFAPFKSAAHALDNINSISEGVLSEDLNLFLETNLPKPEKKGKKDSFVLGVSEAKLGASISEILGIPCQHAGVIPEIVRGIRLHFAHLVKGFTVQTSGVAQLGLGHSYSRAKVKFNVHRVDNMIIQSIALLDQLDKDINTFSMRIREWYSYHFPELIKVVPDNYLFAKCAQFIKNRKELSEESLPQLTEIVNDAGIAQSVLDASRSSMGMDISPVDLINIERFAKRVVALAEYRKELQEYLRSKMHNIAPNLSALIGEQVGARLISHAGSLTSLAKYPASTVQILGAEKALFRALKTKGNTPKYGLIYHSTFIGRAGVKNKGRISRYLANKCSIASRIDCFSEETCDVFGLKLREQVEDRLKFYESGDIPRKNVDVMQEALAEAKTVLASLKKKKKKKKSVTPSADDTMDVVADTTLPSDSEGKKKKKKKSITPAGNESMNNSISANGEEKKIKSQNENGSSNVTLDESIGLDNSVNEGKKKKKKNREADSTLDQSAMEQDEGATPAKKSKKKKNAA</sequence>
<feature type="compositionally biased region" description="Polar residues" evidence="9">
    <location>
        <begin position="505"/>
        <end position="526"/>
    </location>
</feature>
<organism evidence="11 12">
    <name type="scientific">Daphnia sinensis</name>
    <dbReference type="NCBI Taxonomy" id="1820382"/>
    <lineage>
        <taxon>Eukaryota</taxon>
        <taxon>Metazoa</taxon>
        <taxon>Ecdysozoa</taxon>
        <taxon>Arthropoda</taxon>
        <taxon>Crustacea</taxon>
        <taxon>Branchiopoda</taxon>
        <taxon>Diplostraca</taxon>
        <taxon>Cladocera</taxon>
        <taxon>Anomopoda</taxon>
        <taxon>Daphniidae</taxon>
        <taxon>Daphnia</taxon>
        <taxon>Daphnia similis group</taxon>
    </lineage>
</organism>
<comment type="subcellular location">
    <subcellularLocation>
        <location evidence="1">Nucleus</location>
        <location evidence="1">Nucleolus</location>
    </subcellularLocation>
</comment>
<dbReference type="GO" id="GO:0031428">
    <property type="term" value="C:box C/D methylation guide snoRNP complex"/>
    <property type="evidence" value="ECO:0007669"/>
    <property type="project" value="InterPro"/>
</dbReference>
<dbReference type="SMART" id="SM00931">
    <property type="entry name" value="NOSIC"/>
    <property type="match status" value="1"/>
</dbReference>
<evidence type="ECO:0000256" key="5">
    <source>
        <dbReference type="ARBA" id="ARBA00040742"/>
    </source>
</evidence>
<dbReference type="InterPro" id="IPR042239">
    <property type="entry name" value="Nop_C"/>
</dbReference>
<evidence type="ECO:0000256" key="4">
    <source>
        <dbReference type="ARBA" id="ARBA00023242"/>
    </source>
</evidence>
<dbReference type="AlphaFoldDB" id="A0AAD5PYS7"/>
<dbReference type="GO" id="GO:0042254">
    <property type="term" value="P:ribosome biogenesis"/>
    <property type="evidence" value="ECO:0007669"/>
    <property type="project" value="UniProtKB-KW"/>
</dbReference>
<dbReference type="InterPro" id="IPR045056">
    <property type="entry name" value="Nop56/Nop58"/>
</dbReference>
<feature type="domain" description="Nop" evidence="10">
    <location>
        <begin position="297"/>
        <end position="415"/>
    </location>
</feature>
<dbReference type="FunFam" id="1.10.287.4070:FF:000002">
    <property type="entry name" value="Nucleolar protein 56"/>
    <property type="match status" value="1"/>
</dbReference>
<comment type="subunit">
    <text evidence="8">Part of a large pre-ribosomal ribonucleoprotein (RNP) complex, that consists of at least 62 ribosomal proteins, 45 nonribosomal proteins and both pre-rRNA and mature rRNA species. Within this complex directly interacts with TCOF1 in an RNA-independent manner. Core component of box C/D small nucleolar ribonucleoprotein (snoRNP) particles; the core proteins SNU13, NOP56, NOP58 and FBL or FBLL1 assemble stepwise onto the snoRNA. Interacts with NOP1 and NOP58. Interacts with NUFIP1, RUVBL1 and RUVBL2; RUVBL1:RUVBL2 seem to bridge the association of NOP56 with NUFIP1. Part of the small subunit (SSU) processome, composed of more than 70 proteins and the RNA chaperone small nucleolar RNA (snoRNA) U3. Interacts with NOP2 and FBL.</text>
</comment>
<accession>A0AAD5PYS7</accession>
<dbReference type="InterPro" id="IPR012974">
    <property type="entry name" value="NOP58/56_N"/>
</dbReference>
<gene>
    <name evidence="11" type="ORF">GHT06_010162</name>
</gene>
<reference evidence="11 12" key="1">
    <citation type="submission" date="2022-05" db="EMBL/GenBank/DDBJ databases">
        <title>A multi-omics perspective on studying reproductive biology in Daphnia sinensis.</title>
        <authorList>
            <person name="Jia J."/>
        </authorList>
    </citation>
    <scope>NUCLEOTIDE SEQUENCE [LARGE SCALE GENOMIC DNA]</scope>
    <source>
        <strain evidence="11 12">WSL</strain>
    </source>
</reference>
<evidence type="ECO:0000256" key="7">
    <source>
        <dbReference type="ARBA" id="ARBA00053627"/>
    </source>
</evidence>
<evidence type="ECO:0000256" key="6">
    <source>
        <dbReference type="ARBA" id="ARBA00041388"/>
    </source>
</evidence>
<dbReference type="InterPro" id="IPR002687">
    <property type="entry name" value="Nop_dom"/>
</dbReference>
<dbReference type="GO" id="GO:0030515">
    <property type="term" value="F:snoRNA binding"/>
    <property type="evidence" value="ECO:0007669"/>
    <property type="project" value="InterPro"/>
</dbReference>
<comment type="caution">
    <text evidence="11">The sequence shown here is derived from an EMBL/GenBank/DDBJ whole genome shotgun (WGS) entry which is preliminary data.</text>
</comment>
<dbReference type="PANTHER" id="PTHR10894">
    <property type="entry name" value="NUCLEOLAR PROTEIN 5 NUCLEOLAR PROTEIN NOP5 NOP58"/>
    <property type="match status" value="1"/>
</dbReference>
<dbReference type="GO" id="GO:0032040">
    <property type="term" value="C:small-subunit processome"/>
    <property type="evidence" value="ECO:0007669"/>
    <property type="project" value="InterPro"/>
</dbReference>
<dbReference type="PROSITE" id="PS51358">
    <property type="entry name" value="NOP"/>
    <property type="match status" value="1"/>
</dbReference>
<feature type="region of interest" description="Disordered" evidence="9">
    <location>
        <begin position="461"/>
        <end position="566"/>
    </location>
</feature>
<dbReference type="FunFam" id="1.10.246.90:FF:000001">
    <property type="entry name" value="Nucleolar protein 56"/>
    <property type="match status" value="1"/>
</dbReference>
<feature type="compositionally biased region" description="Polar residues" evidence="9">
    <location>
        <begin position="483"/>
        <end position="495"/>
    </location>
</feature>
<keyword evidence="3" id="KW-0690">Ribosome biogenesis</keyword>
<evidence type="ECO:0000313" key="11">
    <source>
        <dbReference type="EMBL" id="KAI9562708.1"/>
    </source>
</evidence>
<keyword evidence="4" id="KW-0539">Nucleus</keyword>
<protein>
    <recommendedName>
        <fullName evidence="5">Nucleolar protein 56</fullName>
    </recommendedName>
    <alternativeName>
        <fullName evidence="6">Nucleolar protein 5A</fullName>
    </alternativeName>
</protein>
<dbReference type="Pfam" id="PF01798">
    <property type="entry name" value="Nop"/>
    <property type="match status" value="1"/>
</dbReference>
<comment type="function">
    <text evidence="7">Involved in the early to middle stages of 60S ribosomal subunit biogenesis. Required for the biogenesis of box C/D snoRNAs such U3, U8 and U14 snoRNAs. Part of the small subunit (SSU) processome, first precursor of the small eukaryotic ribosomal subunit. During the assembly of the SSU processome in the nucleolus, many ribosome biogenesis factors, an RNA chaperone and ribosomal proteins associate with the nascent pre-rRNA and work in concert to generate RNA folding, modifications, rearrangements and cleavage as well as targeted degradation of pre-ribosomal RNA by the RNA exosome. Core component of box C/D small nucleolar ribonucleoprotein (snoRNP) complexes that function in methylation of multiple sites on ribosomal RNAs (rRNAs) and messenger RNAs (mRNAs).</text>
</comment>